<organism evidence="7 8">
    <name type="scientific">Clostridium felsineum</name>
    <dbReference type="NCBI Taxonomy" id="36839"/>
    <lineage>
        <taxon>Bacteria</taxon>
        <taxon>Bacillati</taxon>
        <taxon>Bacillota</taxon>
        <taxon>Clostridia</taxon>
        <taxon>Eubacteriales</taxon>
        <taxon>Clostridiaceae</taxon>
        <taxon>Clostridium</taxon>
    </lineage>
</organism>
<dbReference type="SUPFAM" id="SSF90123">
    <property type="entry name" value="ABC transporter transmembrane region"/>
    <property type="match status" value="1"/>
</dbReference>
<evidence type="ECO:0000256" key="2">
    <source>
        <dbReference type="ARBA" id="ARBA00022692"/>
    </source>
</evidence>
<evidence type="ECO:0000256" key="6">
    <source>
        <dbReference type="ARBA" id="ARBA00023136"/>
    </source>
</evidence>
<evidence type="ECO:0000313" key="8">
    <source>
        <dbReference type="Proteomes" id="UP000190951"/>
    </source>
</evidence>
<keyword evidence="4 7" id="KW-0067">ATP-binding</keyword>
<dbReference type="AlphaFoldDB" id="A0A1S8LLG2"/>
<dbReference type="Pfam" id="PF00664">
    <property type="entry name" value="ABC_membrane"/>
    <property type="match status" value="1"/>
</dbReference>
<reference evidence="7 8" key="1">
    <citation type="submission" date="2022-04" db="EMBL/GenBank/DDBJ databases">
        <title>Genome sequence of C. roseum typestrain.</title>
        <authorList>
            <person name="Poehlein A."/>
            <person name="Schoch T."/>
            <person name="Duerre P."/>
            <person name="Daniel R."/>
        </authorList>
    </citation>
    <scope>NUCLEOTIDE SEQUENCE [LARGE SCALE GENOMIC DNA]</scope>
    <source>
        <strain evidence="7 8">DSM 7320</strain>
    </source>
</reference>
<dbReference type="GO" id="GO:0005524">
    <property type="term" value="F:ATP binding"/>
    <property type="evidence" value="ECO:0007669"/>
    <property type="project" value="UniProtKB-KW"/>
</dbReference>
<dbReference type="CDD" id="cd07346">
    <property type="entry name" value="ABC_6TM_exporters"/>
    <property type="match status" value="1"/>
</dbReference>
<dbReference type="InterPro" id="IPR027417">
    <property type="entry name" value="P-loop_NTPase"/>
</dbReference>
<name>A0A1S8LLG2_9CLOT</name>
<accession>A0A1S8LLG2</accession>
<dbReference type="Gene3D" id="3.40.50.300">
    <property type="entry name" value="P-loop containing nucleotide triphosphate hydrolases"/>
    <property type="match status" value="1"/>
</dbReference>
<dbReference type="InterPro" id="IPR036640">
    <property type="entry name" value="ABC1_TM_sf"/>
</dbReference>
<evidence type="ECO:0000256" key="1">
    <source>
        <dbReference type="ARBA" id="ARBA00004651"/>
    </source>
</evidence>
<dbReference type="Pfam" id="PF00005">
    <property type="entry name" value="ABC_tran"/>
    <property type="match status" value="1"/>
</dbReference>
<dbReference type="Proteomes" id="UP000190951">
    <property type="component" value="Chromosome"/>
</dbReference>
<dbReference type="PROSITE" id="PS50929">
    <property type="entry name" value="ABC_TM1F"/>
    <property type="match status" value="1"/>
</dbReference>
<sequence>MRGSLSSIIKFVFKYGKIKECMVVGALLFINLVLILPMPLLQKYIIDEVILKKDLMLVLKISILFVFVAGMQIFISIIYNIKYNKFVQTTLFNFRNDIFNKLYRISTGNLKKFHSNYIVNRIFNDTDQLQGFVLGVVFNNIQDIFKFIAGSVIIALIDYRITLALYVLIPFGIILYKFFKKKLYTYSYETKNRTNILYAKLNESINMIETVKKNSWISKEQEKFKNNFYVFLGSFLNYISASTIFTSLASSLNFIGTIIVLILGTVEIIKSRLTFGGLLAITSSVQYIINPIYELMDTLGNYQNALVSYNRLQEIINMEEEKDGKIEIKKIDTISMENIKIEYYDKILFENFNQEFNSNNIYIIIGESGSGKTTLSNLILRYIYPSSGKIKINKFDIEDINMKSLHENISLVEQEPRMFNDTIYNNITYGLKDVDMNELIELCDKIQILQFINNLPEKFNTVVGENSNNISGGEKQRIVLCRALLKKSSVIILDEPSSALDKNNTTKLVNILNDIKSNKIIIIITHSNNYNDIADEIINFN</sequence>
<evidence type="ECO:0000313" key="7">
    <source>
        <dbReference type="EMBL" id="URZ13040.1"/>
    </source>
</evidence>
<evidence type="ECO:0000256" key="3">
    <source>
        <dbReference type="ARBA" id="ARBA00022741"/>
    </source>
</evidence>
<dbReference type="InterPro" id="IPR039421">
    <property type="entry name" value="Type_1_exporter"/>
</dbReference>
<keyword evidence="3" id="KW-0547">Nucleotide-binding</keyword>
<dbReference type="SMART" id="SM00382">
    <property type="entry name" value="AAA"/>
    <property type="match status" value="1"/>
</dbReference>
<keyword evidence="8" id="KW-1185">Reference proteome</keyword>
<dbReference type="SUPFAM" id="SSF52540">
    <property type="entry name" value="P-loop containing nucleoside triphosphate hydrolases"/>
    <property type="match status" value="1"/>
</dbReference>
<dbReference type="Gene3D" id="1.20.1560.10">
    <property type="entry name" value="ABC transporter type 1, transmembrane domain"/>
    <property type="match status" value="1"/>
</dbReference>
<dbReference type="PANTHER" id="PTHR43394:SF1">
    <property type="entry name" value="ATP-BINDING CASSETTE SUB-FAMILY B MEMBER 10, MITOCHONDRIAL"/>
    <property type="match status" value="1"/>
</dbReference>
<dbReference type="InterPro" id="IPR017871">
    <property type="entry name" value="ABC_transporter-like_CS"/>
</dbReference>
<dbReference type="GO" id="GO:0016887">
    <property type="term" value="F:ATP hydrolysis activity"/>
    <property type="evidence" value="ECO:0007669"/>
    <property type="project" value="InterPro"/>
</dbReference>
<dbReference type="PROSITE" id="PS00211">
    <property type="entry name" value="ABC_TRANSPORTER_1"/>
    <property type="match status" value="1"/>
</dbReference>
<dbReference type="InterPro" id="IPR003593">
    <property type="entry name" value="AAA+_ATPase"/>
</dbReference>
<comment type="subcellular location">
    <subcellularLocation>
        <location evidence="1">Cell membrane</location>
        <topology evidence="1">Multi-pass membrane protein</topology>
    </subcellularLocation>
</comment>
<dbReference type="PANTHER" id="PTHR43394">
    <property type="entry name" value="ATP-DEPENDENT PERMEASE MDL1, MITOCHONDRIAL"/>
    <property type="match status" value="1"/>
</dbReference>
<proteinExistence type="predicted"/>
<dbReference type="RefSeq" id="WP_077835308.1">
    <property type="nucleotide sequence ID" value="NZ_CP096983.1"/>
</dbReference>
<dbReference type="InterPro" id="IPR011527">
    <property type="entry name" value="ABC1_TM_dom"/>
</dbReference>
<gene>
    <name evidence="7" type="primary">msbA_1</name>
    <name evidence="7" type="ORF">CROST_037900</name>
</gene>
<dbReference type="KEGG" id="crw:CROST_037900"/>
<dbReference type="InterPro" id="IPR003439">
    <property type="entry name" value="ABC_transporter-like_ATP-bd"/>
</dbReference>
<dbReference type="EMBL" id="CP096983">
    <property type="protein sequence ID" value="URZ13040.1"/>
    <property type="molecule type" value="Genomic_DNA"/>
</dbReference>
<evidence type="ECO:0000256" key="5">
    <source>
        <dbReference type="ARBA" id="ARBA00022989"/>
    </source>
</evidence>
<dbReference type="GO" id="GO:0005886">
    <property type="term" value="C:plasma membrane"/>
    <property type="evidence" value="ECO:0007669"/>
    <property type="project" value="UniProtKB-SubCell"/>
</dbReference>
<keyword evidence="6" id="KW-0472">Membrane</keyword>
<evidence type="ECO:0000256" key="4">
    <source>
        <dbReference type="ARBA" id="ARBA00022840"/>
    </source>
</evidence>
<keyword evidence="5" id="KW-1133">Transmembrane helix</keyword>
<dbReference type="GO" id="GO:0015421">
    <property type="term" value="F:ABC-type oligopeptide transporter activity"/>
    <property type="evidence" value="ECO:0007669"/>
    <property type="project" value="TreeGrafter"/>
</dbReference>
<dbReference type="PROSITE" id="PS50893">
    <property type="entry name" value="ABC_TRANSPORTER_2"/>
    <property type="match status" value="1"/>
</dbReference>
<protein>
    <submittedName>
        <fullName evidence="7">Lipid A export ATP-binding/permease protein MsbA</fullName>
    </submittedName>
</protein>
<dbReference type="STRING" id="84029.CROST_04840"/>
<keyword evidence="2" id="KW-0812">Transmembrane</keyword>